<protein>
    <submittedName>
        <fullName evidence="1">Uncharacterized protein</fullName>
    </submittedName>
</protein>
<name>A0ABW2CP23_9ACTN</name>
<evidence type="ECO:0000313" key="1">
    <source>
        <dbReference type="EMBL" id="MFC6883447.1"/>
    </source>
</evidence>
<dbReference type="Proteomes" id="UP001596380">
    <property type="component" value="Unassembled WGS sequence"/>
</dbReference>
<sequence length="143" mass="15744">MTLVTAPAAPTTIGELRDGDLVRFDADGRTTRVDRITRHAPDNWVPFEHCVVNYTGNISGTWINVPLDTPVWLVARLGDAPPVSLLKPRYARPIVVGDLVVERYGPYTFPARVVEVTDVCNKPCLTLSNGVLIRPDNVVLVRA</sequence>
<dbReference type="EMBL" id="JBHSXS010000019">
    <property type="protein sequence ID" value="MFC6883447.1"/>
    <property type="molecule type" value="Genomic_DNA"/>
</dbReference>
<comment type="caution">
    <text evidence="1">The sequence shown here is derived from an EMBL/GenBank/DDBJ whole genome shotgun (WGS) entry which is preliminary data.</text>
</comment>
<evidence type="ECO:0000313" key="2">
    <source>
        <dbReference type="Proteomes" id="UP001596380"/>
    </source>
</evidence>
<proteinExistence type="predicted"/>
<gene>
    <name evidence="1" type="ORF">ACFQKB_27060</name>
</gene>
<dbReference type="RefSeq" id="WP_378050316.1">
    <property type="nucleotide sequence ID" value="NZ_JBHSXE010000002.1"/>
</dbReference>
<organism evidence="1 2">
    <name type="scientific">Actinomadura yumaensis</name>
    <dbReference type="NCBI Taxonomy" id="111807"/>
    <lineage>
        <taxon>Bacteria</taxon>
        <taxon>Bacillati</taxon>
        <taxon>Actinomycetota</taxon>
        <taxon>Actinomycetes</taxon>
        <taxon>Streptosporangiales</taxon>
        <taxon>Thermomonosporaceae</taxon>
        <taxon>Actinomadura</taxon>
    </lineage>
</organism>
<reference evidence="2" key="1">
    <citation type="journal article" date="2019" name="Int. J. Syst. Evol. Microbiol.">
        <title>The Global Catalogue of Microorganisms (GCM) 10K type strain sequencing project: providing services to taxonomists for standard genome sequencing and annotation.</title>
        <authorList>
            <consortium name="The Broad Institute Genomics Platform"/>
            <consortium name="The Broad Institute Genome Sequencing Center for Infectious Disease"/>
            <person name="Wu L."/>
            <person name="Ma J."/>
        </authorList>
    </citation>
    <scope>NUCLEOTIDE SEQUENCE [LARGE SCALE GENOMIC DNA]</scope>
    <source>
        <strain evidence="2">JCM 3369</strain>
    </source>
</reference>
<accession>A0ABW2CP23</accession>
<keyword evidence="2" id="KW-1185">Reference proteome</keyword>